<dbReference type="Proteomes" id="UP001437256">
    <property type="component" value="Unassembled WGS sequence"/>
</dbReference>
<reference evidence="1 2" key="1">
    <citation type="submission" date="2024-05" db="EMBL/GenBank/DDBJ databases">
        <title>A draft genome resource for the thread blight pathogen Marasmius tenuissimus strain MS-2.</title>
        <authorList>
            <person name="Yulfo-Soto G.E."/>
            <person name="Baruah I.K."/>
            <person name="Amoako-Attah I."/>
            <person name="Bukari Y."/>
            <person name="Meinhardt L.W."/>
            <person name="Bailey B.A."/>
            <person name="Cohen S.P."/>
        </authorList>
    </citation>
    <scope>NUCLEOTIDE SEQUENCE [LARGE SCALE GENOMIC DNA]</scope>
    <source>
        <strain evidence="1 2">MS-2</strain>
    </source>
</reference>
<protein>
    <submittedName>
        <fullName evidence="1">Histone-lysine N-methyltransferase set-6</fullName>
    </submittedName>
</protein>
<comment type="caution">
    <text evidence="1">The sequence shown here is derived from an EMBL/GenBank/DDBJ whole genome shotgun (WGS) entry which is preliminary data.</text>
</comment>
<dbReference type="EMBL" id="JBBXMP010000227">
    <property type="protein sequence ID" value="KAL0059434.1"/>
    <property type="molecule type" value="Genomic_DNA"/>
</dbReference>
<dbReference type="Gene3D" id="2.170.270.10">
    <property type="entry name" value="SET domain"/>
    <property type="match status" value="1"/>
</dbReference>
<sequence>MDKQYVIKATPYGGRGVFATQPISKGTLVLTCHAPYAAVIYREYRKEVCAECFSYAFDHNRSTWNTRIDGLGVWFCGGECRESWEHEQVWGGVNLLGQMNESIEKLDKMVKKNKRPGTTPSNPVVPPVPTQEFIDLAWRAAEQSPLKPLPDALDDTRA</sequence>
<evidence type="ECO:0000313" key="2">
    <source>
        <dbReference type="Proteomes" id="UP001437256"/>
    </source>
</evidence>
<organism evidence="1 2">
    <name type="scientific">Marasmius tenuissimus</name>
    <dbReference type="NCBI Taxonomy" id="585030"/>
    <lineage>
        <taxon>Eukaryota</taxon>
        <taxon>Fungi</taxon>
        <taxon>Dikarya</taxon>
        <taxon>Basidiomycota</taxon>
        <taxon>Agaricomycotina</taxon>
        <taxon>Agaricomycetes</taxon>
        <taxon>Agaricomycetidae</taxon>
        <taxon>Agaricales</taxon>
        <taxon>Marasmiineae</taxon>
        <taxon>Marasmiaceae</taxon>
        <taxon>Marasmius</taxon>
    </lineage>
</organism>
<gene>
    <name evidence="1" type="primary">SET6_1</name>
    <name evidence="1" type="ORF">AAF712_013824</name>
</gene>
<dbReference type="Gene3D" id="6.10.140.2220">
    <property type="match status" value="1"/>
</dbReference>
<accession>A0ABR2ZDZ3</accession>
<keyword evidence="2" id="KW-1185">Reference proteome</keyword>
<name>A0ABR2ZDZ3_9AGAR</name>
<proteinExistence type="predicted"/>
<dbReference type="SUPFAM" id="SSF82199">
    <property type="entry name" value="SET domain"/>
    <property type="match status" value="1"/>
</dbReference>
<dbReference type="InterPro" id="IPR046341">
    <property type="entry name" value="SET_dom_sf"/>
</dbReference>
<evidence type="ECO:0000313" key="1">
    <source>
        <dbReference type="EMBL" id="KAL0059434.1"/>
    </source>
</evidence>